<accession>T1BL49</accession>
<name>T1BL49_9ZZZZ</name>
<reference evidence="1" key="1">
    <citation type="submission" date="2013-08" db="EMBL/GenBank/DDBJ databases">
        <authorList>
            <person name="Mendez C."/>
            <person name="Richter M."/>
            <person name="Ferrer M."/>
            <person name="Sanchez J."/>
        </authorList>
    </citation>
    <scope>NUCLEOTIDE SEQUENCE</scope>
</reference>
<gene>
    <name evidence="1" type="ORF">B1B_05430</name>
</gene>
<reference evidence="1" key="2">
    <citation type="journal article" date="2014" name="ISME J.">
        <title>Microbial stratification in low pH oxic and suboxic macroscopic growths along an acid mine drainage.</title>
        <authorList>
            <person name="Mendez-Garcia C."/>
            <person name="Mesa V."/>
            <person name="Sprenger R.R."/>
            <person name="Richter M."/>
            <person name="Diez M.S."/>
            <person name="Solano J."/>
            <person name="Bargiela R."/>
            <person name="Golyshina O.V."/>
            <person name="Manteca A."/>
            <person name="Ramos J.L."/>
            <person name="Gallego J.R."/>
            <person name="Llorente I."/>
            <person name="Martins Dos Santos V.A."/>
            <person name="Jensen O.N."/>
            <person name="Pelaez A.I."/>
            <person name="Sanchez J."/>
            <person name="Ferrer M."/>
        </authorList>
    </citation>
    <scope>NUCLEOTIDE SEQUENCE</scope>
</reference>
<dbReference type="AlphaFoldDB" id="T1BL49"/>
<organism evidence="1">
    <name type="scientific">mine drainage metagenome</name>
    <dbReference type="NCBI Taxonomy" id="410659"/>
    <lineage>
        <taxon>unclassified sequences</taxon>
        <taxon>metagenomes</taxon>
        <taxon>ecological metagenomes</taxon>
    </lineage>
</organism>
<sequence length="48" mass="5603">MIGEPAMRADWKPLFWEPVEGTGERLMAGVLLRLEGEWSTRRMLRDDV</sequence>
<comment type="caution">
    <text evidence="1">The sequence shown here is derived from an EMBL/GenBank/DDBJ whole genome shotgun (WGS) entry which is preliminary data.</text>
</comment>
<protein>
    <submittedName>
        <fullName evidence="1">Uncharacterized protein</fullName>
    </submittedName>
</protein>
<evidence type="ECO:0000313" key="1">
    <source>
        <dbReference type="EMBL" id="EQD69238.1"/>
    </source>
</evidence>
<proteinExistence type="predicted"/>
<feature type="non-terminal residue" evidence="1">
    <location>
        <position position="48"/>
    </location>
</feature>
<dbReference type="EMBL" id="AUZY01003439">
    <property type="protein sequence ID" value="EQD69238.1"/>
    <property type="molecule type" value="Genomic_DNA"/>
</dbReference>